<dbReference type="KEGG" id="sbi:8068401"/>
<dbReference type="OrthoDB" id="681562at2759"/>
<organism evidence="5 6">
    <name type="scientific">Sorghum bicolor</name>
    <name type="common">Sorghum</name>
    <name type="synonym">Sorghum vulgare</name>
    <dbReference type="NCBI Taxonomy" id="4558"/>
    <lineage>
        <taxon>Eukaryota</taxon>
        <taxon>Viridiplantae</taxon>
        <taxon>Streptophyta</taxon>
        <taxon>Embryophyta</taxon>
        <taxon>Tracheophyta</taxon>
        <taxon>Spermatophyta</taxon>
        <taxon>Magnoliopsida</taxon>
        <taxon>Liliopsida</taxon>
        <taxon>Poales</taxon>
        <taxon>Poaceae</taxon>
        <taxon>PACMAD clade</taxon>
        <taxon>Panicoideae</taxon>
        <taxon>Andropogonodae</taxon>
        <taxon>Andropogoneae</taxon>
        <taxon>Sorghinae</taxon>
        <taxon>Sorghum</taxon>
    </lineage>
</organism>
<dbReference type="InterPro" id="IPR000504">
    <property type="entry name" value="RRM_dom"/>
</dbReference>
<dbReference type="InterPro" id="IPR012677">
    <property type="entry name" value="Nucleotide-bd_a/b_plait_sf"/>
</dbReference>
<feature type="region of interest" description="Disordered" evidence="3">
    <location>
        <begin position="1"/>
        <end position="93"/>
    </location>
</feature>
<feature type="compositionally biased region" description="Basic residues" evidence="3">
    <location>
        <begin position="9"/>
        <end position="22"/>
    </location>
</feature>
<keyword evidence="1 2" id="KW-0694">RNA-binding</keyword>
<dbReference type="Gramene" id="KXG19214">
    <property type="protein sequence ID" value="KXG19214"/>
    <property type="gene ID" value="SORBI_3010G024900"/>
</dbReference>
<reference evidence="6" key="2">
    <citation type="journal article" date="2018" name="Plant J.">
        <title>The Sorghum bicolor reference genome: improved assembly, gene annotations, a transcriptome atlas, and signatures of genome organization.</title>
        <authorList>
            <person name="McCormick R.F."/>
            <person name="Truong S.K."/>
            <person name="Sreedasyam A."/>
            <person name="Jenkins J."/>
            <person name="Shu S."/>
            <person name="Sims D."/>
            <person name="Kennedy M."/>
            <person name="Amirebrahimi M."/>
            <person name="Weers B.D."/>
            <person name="McKinley B."/>
            <person name="Mattison A."/>
            <person name="Morishige D.T."/>
            <person name="Grimwood J."/>
            <person name="Schmutz J."/>
            <person name="Mullet J.E."/>
        </authorList>
    </citation>
    <scope>NUCLEOTIDE SEQUENCE [LARGE SCALE GENOMIC DNA]</scope>
    <source>
        <strain evidence="6">cv. BTx623</strain>
    </source>
</reference>
<name>A0A194YGW5_SORBI</name>
<dbReference type="AlphaFoldDB" id="A0A194YGW5"/>
<evidence type="ECO:0000256" key="3">
    <source>
        <dbReference type="SAM" id="MobiDB-lite"/>
    </source>
</evidence>
<dbReference type="InParanoid" id="A0A194YGW5"/>
<reference evidence="5 6" key="1">
    <citation type="journal article" date="2009" name="Nature">
        <title>The Sorghum bicolor genome and the diversification of grasses.</title>
        <authorList>
            <person name="Paterson A.H."/>
            <person name="Bowers J.E."/>
            <person name="Bruggmann R."/>
            <person name="Dubchak I."/>
            <person name="Grimwood J."/>
            <person name="Gundlach H."/>
            <person name="Haberer G."/>
            <person name="Hellsten U."/>
            <person name="Mitros T."/>
            <person name="Poliakov A."/>
            <person name="Schmutz J."/>
            <person name="Spannagl M."/>
            <person name="Tang H."/>
            <person name="Wang X."/>
            <person name="Wicker T."/>
            <person name="Bharti A.K."/>
            <person name="Chapman J."/>
            <person name="Feltus F.A."/>
            <person name="Gowik U."/>
            <person name="Grigoriev I.V."/>
            <person name="Lyons E."/>
            <person name="Maher C.A."/>
            <person name="Martis M."/>
            <person name="Narechania A."/>
            <person name="Otillar R.P."/>
            <person name="Penning B.W."/>
            <person name="Salamov A.A."/>
            <person name="Wang Y."/>
            <person name="Zhang L."/>
            <person name="Carpita N.C."/>
            <person name="Freeling M."/>
            <person name="Gingle A.R."/>
            <person name="Hash C.T."/>
            <person name="Keller B."/>
            <person name="Klein P."/>
            <person name="Kresovich S."/>
            <person name="McCann M.C."/>
            <person name="Ming R."/>
            <person name="Peterson D.G."/>
            <person name="Mehboob-ur-Rahman"/>
            <person name="Ware D."/>
            <person name="Westhoff P."/>
            <person name="Mayer K.F."/>
            <person name="Messing J."/>
            <person name="Rokhsar D.S."/>
        </authorList>
    </citation>
    <scope>NUCLEOTIDE SEQUENCE [LARGE SCALE GENOMIC DNA]</scope>
    <source>
        <strain evidence="6">cv. BTx623</strain>
    </source>
</reference>
<dbReference type="eggNOG" id="KOG0122">
    <property type="taxonomic scope" value="Eukaryota"/>
</dbReference>
<evidence type="ECO:0000256" key="2">
    <source>
        <dbReference type="PROSITE-ProRule" id="PRU00176"/>
    </source>
</evidence>
<protein>
    <recommendedName>
        <fullName evidence="4">RRM domain-containing protein</fullName>
    </recommendedName>
</protein>
<accession>A0A194YGW5</accession>
<dbReference type="STRING" id="4558.A0A194YGW5"/>
<feature type="compositionally biased region" description="Basic and acidic residues" evidence="3">
    <location>
        <begin position="77"/>
        <end position="91"/>
    </location>
</feature>
<dbReference type="InterPro" id="IPR035979">
    <property type="entry name" value="RBD_domain_sf"/>
</dbReference>
<dbReference type="EMBL" id="CM000769">
    <property type="protein sequence ID" value="KXG19214.2"/>
    <property type="molecule type" value="Genomic_DNA"/>
</dbReference>
<evidence type="ECO:0000256" key="1">
    <source>
        <dbReference type="ARBA" id="ARBA00022884"/>
    </source>
</evidence>
<evidence type="ECO:0000313" key="6">
    <source>
        <dbReference type="Proteomes" id="UP000000768"/>
    </source>
</evidence>
<dbReference type="GO" id="GO:0003723">
    <property type="term" value="F:RNA binding"/>
    <property type="evidence" value="ECO:0007669"/>
    <property type="project" value="UniProtKB-UniRule"/>
</dbReference>
<proteinExistence type="predicted"/>
<dbReference type="CDD" id="cd00590">
    <property type="entry name" value="RRM_SF"/>
    <property type="match status" value="1"/>
</dbReference>
<dbReference type="Pfam" id="PF00076">
    <property type="entry name" value="RRM_1"/>
    <property type="match status" value="1"/>
</dbReference>
<dbReference type="PANTHER" id="PTHR10352">
    <property type="entry name" value="EUKARYOTIC TRANSLATION INITIATION FACTOR 3 SUBUNIT G"/>
    <property type="match status" value="1"/>
</dbReference>
<keyword evidence="6" id="KW-1185">Reference proteome</keyword>
<dbReference type="Gene3D" id="3.30.70.330">
    <property type="match status" value="1"/>
</dbReference>
<dbReference type="SMART" id="SM00360">
    <property type="entry name" value="RRM"/>
    <property type="match status" value="1"/>
</dbReference>
<dbReference type="SUPFAM" id="SSF54928">
    <property type="entry name" value="RNA-binding domain, RBD"/>
    <property type="match status" value="1"/>
</dbReference>
<gene>
    <name evidence="5" type="ORF">SORBI_3010G024900</name>
</gene>
<sequence length="231" mass="25559">MANDAGTPRKNRKRRRKRKKKMMMTAASLTTTAKTKDHPAAQLQGELNHVPIQPPPAAARNAGEGQQEDTPAADEAVAQRKEPPREQEQERAATATPTCCICGVARWHNEYFCAWNYMDGRVGATCRAGCVPSRHAAVAAASHRRRDALRRFVRVTNLPSSLGLRELDRLFQRFGPLLMSVITTTLAPPGSAGFGYVAFKEREHAEEAVDKLNGHHVGGRNLRVDWAYPRA</sequence>
<feature type="compositionally biased region" description="Low complexity" evidence="3">
    <location>
        <begin position="23"/>
        <end position="33"/>
    </location>
</feature>
<evidence type="ECO:0000313" key="5">
    <source>
        <dbReference type="EMBL" id="KXG19214.2"/>
    </source>
</evidence>
<feature type="domain" description="RRM" evidence="4">
    <location>
        <begin position="151"/>
        <end position="229"/>
    </location>
</feature>
<dbReference type="PROSITE" id="PS50102">
    <property type="entry name" value="RRM"/>
    <property type="match status" value="1"/>
</dbReference>
<dbReference type="Proteomes" id="UP000000768">
    <property type="component" value="Chromosome 10"/>
</dbReference>
<evidence type="ECO:0000259" key="4">
    <source>
        <dbReference type="PROSITE" id="PS50102"/>
    </source>
</evidence>